<dbReference type="GO" id="GO:0008897">
    <property type="term" value="F:holo-[acyl-carrier-protein] synthase activity"/>
    <property type="evidence" value="ECO:0007669"/>
    <property type="project" value="UniProtKB-EC"/>
</dbReference>
<dbReference type="Proteomes" id="UP001371218">
    <property type="component" value="Unassembled WGS sequence"/>
</dbReference>
<evidence type="ECO:0000259" key="9">
    <source>
        <dbReference type="Pfam" id="PF01648"/>
    </source>
</evidence>
<comment type="subcellular location">
    <subcellularLocation>
        <location evidence="8">Cytoplasm</location>
    </subcellularLocation>
</comment>
<accession>A0ABU9BSW2</accession>
<keyword evidence="6 8" id="KW-0443">Lipid metabolism</keyword>
<evidence type="ECO:0000256" key="7">
    <source>
        <dbReference type="ARBA" id="ARBA00023160"/>
    </source>
</evidence>
<evidence type="ECO:0000256" key="1">
    <source>
        <dbReference type="ARBA" id="ARBA00022516"/>
    </source>
</evidence>
<organism evidence="10 11">
    <name type="scientific">Ideonella lacteola</name>
    <dbReference type="NCBI Taxonomy" id="2984193"/>
    <lineage>
        <taxon>Bacteria</taxon>
        <taxon>Pseudomonadati</taxon>
        <taxon>Pseudomonadota</taxon>
        <taxon>Betaproteobacteria</taxon>
        <taxon>Burkholderiales</taxon>
        <taxon>Sphaerotilaceae</taxon>
        <taxon>Ideonella</taxon>
    </lineage>
</organism>
<evidence type="ECO:0000256" key="5">
    <source>
        <dbReference type="ARBA" id="ARBA00022842"/>
    </source>
</evidence>
<dbReference type="EC" id="2.7.8.7" evidence="8"/>
<comment type="cofactor">
    <cofactor evidence="8">
        <name>Mg(2+)</name>
        <dbReference type="ChEBI" id="CHEBI:18420"/>
    </cofactor>
</comment>
<dbReference type="Pfam" id="PF01648">
    <property type="entry name" value="ACPS"/>
    <property type="match status" value="1"/>
</dbReference>
<keyword evidence="1 8" id="KW-0444">Lipid biosynthesis</keyword>
<evidence type="ECO:0000256" key="4">
    <source>
        <dbReference type="ARBA" id="ARBA00022832"/>
    </source>
</evidence>
<dbReference type="InterPro" id="IPR008278">
    <property type="entry name" value="4-PPantetheinyl_Trfase_dom"/>
</dbReference>
<proteinExistence type="inferred from homology"/>
<name>A0ABU9BSW2_9BURK</name>
<dbReference type="NCBIfam" id="TIGR00556">
    <property type="entry name" value="pantethn_trn"/>
    <property type="match status" value="1"/>
</dbReference>
<dbReference type="InterPro" id="IPR004568">
    <property type="entry name" value="Ppantetheine-prot_Trfase_dom"/>
</dbReference>
<keyword evidence="7 8" id="KW-0275">Fatty acid biosynthesis</keyword>
<keyword evidence="8" id="KW-0963">Cytoplasm</keyword>
<keyword evidence="4 8" id="KW-0276">Fatty acid metabolism</keyword>
<evidence type="ECO:0000313" key="11">
    <source>
        <dbReference type="Proteomes" id="UP001371218"/>
    </source>
</evidence>
<dbReference type="SUPFAM" id="SSF56214">
    <property type="entry name" value="4'-phosphopantetheinyl transferase"/>
    <property type="match status" value="1"/>
</dbReference>
<comment type="caution">
    <text evidence="10">The sequence shown here is derived from an EMBL/GenBank/DDBJ whole genome shotgun (WGS) entry which is preliminary data.</text>
</comment>
<gene>
    <name evidence="8 10" type="primary">acpS</name>
    <name evidence="10" type="ORF">AACH06_19715</name>
</gene>
<dbReference type="NCBIfam" id="TIGR00516">
    <property type="entry name" value="acpS"/>
    <property type="match status" value="1"/>
</dbReference>
<dbReference type="InterPro" id="IPR002582">
    <property type="entry name" value="ACPS"/>
</dbReference>
<keyword evidence="2 8" id="KW-0808">Transferase</keyword>
<dbReference type="HAMAP" id="MF_00101">
    <property type="entry name" value="AcpS"/>
    <property type="match status" value="1"/>
</dbReference>
<comment type="similarity">
    <text evidence="8">Belongs to the P-Pant transferase superfamily. AcpS family.</text>
</comment>
<feature type="binding site" evidence="8">
    <location>
        <position position="30"/>
    </location>
    <ligand>
        <name>Mg(2+)</name>
        <dbReference type="ChEBI" id="CHEBI:18420"/>
    </ligand>
</feature>
<evidence type="ECO:0000313" key="10">
    <source>
        <dbReference type="EMBL" id="MEK8033057.1"/>
    </source>
</evidence>
<keyword evidence="11" id="KW-1185">Reference proteome</keyword>
<protein>
    <recommendedName>
        <fullName evidence="8">Holo-[acyl-carrier-protein] synthase</fullName>
        <shortName evidence="8">Holo-ACP synthase</shortName>
        <ecNumber evidence="8">2.7.8.7</ecNumber>
    </recommendedName>
    <alternativeName>
        <fullName evidence="8">4'-phosphopantetheinyl transferase AcpS</fullName>
    </alternativeName>
</protein>
<comment type="function">
    <text evidence="8">Transfers the 4'-phosphopantetheine moiety from coenzyme A to a Ser of acyl-carrier-protein.</text>
</comment>
<feature type="domain" description="4'-phosphopantetheinyl transferase" evidence="9">
    <location>
        <begin position="26"/>
        <end position="133"/>
    </location>
</feature>
<evidence type="ECO:0000256" key="3">
    <source>
        <dbReference type="ARBA" id="ARBA00022723"/>
    </source>
</evidence>
<feature type="binding site" evidence="8">
    <location>
        <position position="82"/>
    </location>
    <ligand>
        <name>Mg(2+)</name>
        <dbReference type="ChEBI" id="CHEBI:18420"/>
    </ligand>
</feature>
<keyword evidence="5 8" id="KW-0460">Magnesium</keyword>
<dbReference type="Gene3D" id="3.90.470.20">
    <property type="entry name" value="4'-phosphopantetheinyl transferase domain"/>
    <property type="match status" value="1"/>
</dbReference>
<keyword evidence="3 8" id="KW-0479">Metal-binding</keyword>
<reference evidence="10 11" key="1">
    <citation type="submission" date="2024-04" db="EMBL/GenBank/DDBJ databases">
        <title>Novel species of the genus Ideonella isolated from streams.</title>
        <authorList>
            <person name="Lu H."/>
        </authorList>
    </citation>
    <scope>NUCLEOTIDE SEQUENCE [LARGE SCALE GENOMIC DNA]</scope>
    <source>
        <strain evidence="10 11">DXS29W</strain>
    </source>
</reference>
<sequence length="163" mass="17023">MSDALAAADLVDQLTPALQLSGAGVRVGIDTVSVAAVADSLAQFGERFLKRYFSAQEVADARAVQGEAAMHERLAARFAAKEAVIKALDLPEAGVAWCDIELLRAANGRPSLRLNGRAAEVARSMQVREWAVSISHEREQACAVVVALLEGAPTGAATGALIS</sequence>
<comment type="catalytic activity">
    <reaction evidence="8">
        <text>apo-[ACP] + CoA = holo-[ACP] + adenosine 3',5'-bisphosphate + H(+)</text>
        <dbReference type="Rhea" id="RHEA:12068"/>
        <dbReference type="Rhea" id="RHEA-COMP:9685"/>
        <dbReference type="Rhea" id="RHEA-COMP:9690"/>
        <dbReference type="ChEBI" id="CHEBI:15378"/>
        <dbReference type="ChEBI" id="CHEBI:29999"/>
        <dbReference type="ChEBI" id="CHEBI:57287"/>
        <dbReference type="ChEBI" id="CHEBI:58343"/>
        <dbReference type="ChEBI" id="CHEBI:64479"/>
        <dbReference type="EC" id="2.7.8.7"/>
    </reaction>
</comment>
<evidence type="ECO:0000256" key="8">
    <source>
        <dbReference type="HAMAP-Rule" id="MF_00101"/>
    </source>
</evidence>
<evidence type="ECO:0000256" key="6">
    <source>
        <dbReference type="ARBA" id="ARBA00023098"/>
    </source>
</evidence>
<dbReference type="RefSeq" id="WP_341427480.1">
    <property type="nucleotide sequence ID" value="NZ_JBBUTG010000014.1"/>
</dbReference>
<dbReference type="EMBL" id="JBBUTG010000014">
    <property type="protein sequence ID" value="MEK8033057.1"/>
    <property type="molecule type" value="Genomic_DNA"/>
</dbReference>
<dbReference type="InterPro" id="IPR037143">
    <property type="entry name" value="4-PPantetheinyl_Trfase_dom_sf"/>
</dbReference>
<evidence type="ECO:0000256" key="2">
    <source>
        <dbReference type="ARBA" id="ARBA00022679"/>
    </source>
</evidence>